<dbReference type="InterPro" id="IPR003767">
    <property type="entry name" value="Malate/L-lactate_DH-like"/>
</dbReference>
<dbReference type="GO" id="GO:0016491">
    <property type="term" value="F:oxidoreductase activity"/>
    <property type="evidence" value="ECO:0007669"/>
    <property type="project" value="UniProtKB-KW"/>
</dbReference>
<dbReference type="Gene3D" id="3.30.1370.60">
    <property type="entry name" value="Hypothetical oxidoreductase yiak, domain 2"/>
    <property type="match status" value="1"/>
</dbReference>
<dbReference type="AlphaFoldDB" id="A0A1F6AWC1"/>
<dbReference type="SUPFAM" id="SSF89733">
    <property type="entry name" value="L-sulfolactate dehydrogenase-like"/>
    <property type="match status" value="1"/>
</dbReference>
<evidence type="ECO:0000313" key="3">
    <source>
        <dbReference type="EMBL" id="OGG28782.1"/>
    </source>
</evidence>
<dbReference type="Pfam" id="PF02615">
    <property type="entry name" value="Ldh_2"/>
    <property type="match status" value="1"/>
</dbReference>
<evidence type="ECO:0000256" key="2">
    <source>
        <dbReference type="ARBA" id="ARBA00023002"/>
    </source>
</evidence>
<evidence type="ECO:0000313" key="4">
    <source>
        <dbReference type="Proteomes" id="UP000178461"/>
    </source>
</evidence>
<evidence type="ECO:0008006" key="5">
    <source>
        <dbReference type="Google" id="ProtNLM"/>
    </source>
</evidence>
<dbReference type="Proteomes" id="UP000178461">
    <property type="component" value="Unassembled WGS sequence"/>
</dbReference>
<gene>
    <name evidence="3" type="ORF">A2971_05275</name>
</gene>
<accession>A0A1F6AWC1</accession>
<comment type="similarity">
    <text evidence="1">Belongs to the LDH2/MDH2 oxidoreductase family.</text>
</comment>
<dbReference type="InterPro" id="IPR043143">
    <property type="entry name" value="Mal/L-sulf/L-lact_DH-like_NADP"/>
</dbReference>
<protein>
    <recommendedName>
        <fullName evidence="5">Sulfolactate dehydrogenase</fullName>
    </recommendedName>
</protein>
<dbReference type="InterPro" id="IPR036111">
    <property type="entry name" value="Mal/L-sulfo/L-lacto_DH-like_sf"/>
</dbReference>
<dbReference type="InterPro" id="IPR043144">
    <property type="entry name" value="Mal/L-sulf/L-lact_DH-like_ah"/>
</dbReference>
<keyword evidence="2" id="KW-0560">Oxidoreductase</keyword>
<name>A0A1F6AWC1_9BACT</name>
<proteinExistence type="inferred from homology"/>
<organism evidence="3 4">
    <name type="scientific">Candidatus Gottesmanbacteria bacterium RIFCSPLOWO2_01_FULL_46_21</name>
    <dbReference type="NCBI Taxonomy" id="1798393"/>
    <lineage>
        <taxon>Bacteria</taxon>
        <taxon>Candidatus Gottesmaniibacteriota</taxon>
    </lineage>
</organism>
<reference evidence="3 4" key="1">
    <citation type="journal article" date="2016" name="Nat. Commun.">
        <title>Thousands of microbial genomes shed light on interconnected biogeochemical processes in an aquifer system.</title>
        <authorList>
            <person name="Anantharaman K."/>
            <person name="Brown C.T."/>
            <person name="Hug L.A."/>
            <person name="Sharon I."/>
            <person name="Castelle C.J."/>
            <person name="Probst A.J."/>
            <person name="Thomas B.C."/>
            <person name="Singh A."/>
            <person name="Wilkins M.J."/>
            <person name="Karaoz U."/>
            <person name="Brodie E.L."/>
            <person name="Williams K.H."/>
            <person name="Hubbard S.S."/>
            <person name="Banfield J.F."/>
        </authorList>
    </citation>
    <scope>NUCLEOTIDE SEQUENCE [LARGE SCALE GENOMIC DNA]</scope>
</reference>
<dbReference type="EMBL" id="MFJW01000045">
    <property type="protein sequence ID" value="OGG28782.1"/>
    <property type="molecule type" value="Genomic_DNA"/>
</dbReference>
<comment type="caution">
    <text evidence="3">The sequence shown here is derived from an EMBL/GenBank/DDBJ whole genome shotgun (WGS) entry which is preliminary data.</text>
</comment>
<dbReference type="PANTHER" id="PTHR11091">
    <property type="entry name" value="OXIDOREDUCTASE-RELATED"/>
    <property type="match status" value="1"/>
</dbReference>
<dbReference type="Gene3D" id="1.10.1530.10">
    <property type="match status" value="1"/>
</dbReference>
<evidence type="ECO:0000256" key="1">
    <source>
        <dbReference type="ARBA" id="ARBA00006056"/>
    </source>
</evidence>
<sequence>MKISIKNLEELILKSLKLKYSIEDAKNICDVILFGELSEKTTHGIVRLLIGNASVLAQNPKGKPIAKKITSVSTLIDGNGNPGMLVGPLAMNEAMQLAKTHGIGIVGTNKSFSSSGCLSYYAEIIAQNNLIGIIMAHSPPSTAPHGGIEPLFGTNPIGFGIPARPRPLIFDMATSAISFGAILKAATLGHELSENCAIDSAGNSTTDPKKAMEGATLPFDSSYKGAGLAMMVEILAGAMPGADFVGQNPEAGWGNLFIVFSPTLFGNLEQFKQNVYTLVQRVRNSKTKDGHKIRIVGENTIAKRNINLEKGEIDIEDKLYQELKQSAKIN</sequence>
<dbReference type="PANTHER" id="PTHR11091:SF0">
    <property type="entry name" value="MALATE DEHYDROGENASE"/>
    <property type="match status" value="1"/>
</dbReference>